<dbReference type="RefSeq" id="WP_186922200.1">
    <property type="nucleotide sequence ID" value="NZ_JACOFW010000005.1"/>
</dbReference>
<comment type="caution">
    <text evidence="1">The sequence shown here is derived from an EMBL/GenBank/DDBJ whole genome shotgun (WGS) entry which is preliminary data.</text>
</comment>
<dbReference type="Proteomes" id="UP000648257">
    <property type="component" value="Unassembled WGS sequence"/>
</dbReference>
<evidence type="ECO:0000313" key="2">
    <source>
        <dbReference type="Proteomes" id="UP000648257"/>
    </source>
</evidence>
<evidence type="ECO:0000313" key="1">
    <source>
        <dbReference type="EMBL" id="MBC3807121.1"/>
    </source>
</evidence>
<name>A0ABR6X426_9BURK</name>
<protein>
    <submittedName>
        <fullName evidence="1">Uncharacterized protein</fullName>
    </submittedName>
</protein>
<keyword evidence="2" id="KW-1185">Reference proteome</keyword>
<sequence length="163" mass="19214">MNSPLKYPDDVDFFYFLENHGWSTCFIFVGGKMYEMGPTHIFDNPIEVLLNSLIDLLAGATESEFTWHDEPGEYKWSIKRNQEQSHKIDVSITDCVQINGVEKQKLVTLNFEVKLKLFSICVLRQMEKIRDLMSEKSFKEHREGEFPFNTFSEFKRSYEQAYS</sequence>
<dbReference type="EMBL" id="JACOFW010000005">
    <property type="protein sequence ID" value="MBC3807121.1"/>
    <property type="molecule type" value="Genomic_DNA"/>
</dbReference>
<proteinExistence type="predicted"/>
<accession>A0ABR6X426</accession>
<gene>
    <name evidence="1" type="ORF">H8K52_07155</name>
</gene>
<organism evidence="1 2">
    <name type="scientific">Undibacterium seohonense</name>
    <dbReference type="NCBI Taxonomy" id="1344950"/>
    <lineage>
        <taxon>Bacteria</taxon>
        <taxon>Pseudomonadati</taxon>
        <taxon>Pseudomonadota</taxon>
        <taxon>Betaproteobacteria</taxon>
        <taxon>Burkholderiales</taxon>
        <taxon>Oxalobacteraceae</taxon>
        <taxon>Undibacterium</taxon>
    </lineage>
</organism>
<reference evidence="1 2" key="1">
    <citation type="submission" date="2020-08" db="EMBL/GenBank/DDBJ databases">
        <title>Novel species isolated from subtropical streams in China.</title>
        <authorList>
            <person name="Lu H."/>
        </authorList>
    </citation>
    <scope>NUCLEOTIDE SEQUENCE [LARGE SCALE GENOMIC DNA]</scope>
    <source>
        <strain evidence="1 2">KACC 16656</strain>
    </source>
</reference>